<dbReference type="AlphaFoldDB" id="I1YJU8"/>
<evidence type="ECO:0000256" key="1">
    <source>
        <dbReference type="SAM" id="Phobius"/>
    </source>
</evidence>
<feature type="transmembrane region" description="Helical" evidence="1">
    <location>
        <begin position="66"/>
        <end position="86"/>
    </location>
</feature>
<evidence type="ECO:0000313" key="2">
    <source>
        <dbReference type="EMBL" id="AFJ03191.1"/>
    </source>
</evidence>
<dbReference type="EMBL" id="CP003380">
    <property type="protein sequence ID" value="AFJ03191.1"/>
    <property type="molecule type" value="Genomic_DNA"/>
</dbReference>
<accession>I1YJU8</accession>
<dbReference type="OrthoDB" id="5608953at2"/>
<keyword evidence="3" id="KW-1185">Reference proteome</keyword>
<keyword evidence="1" id="KW-0812">Transmembrane</keyword>
<keyword evidence="1" id="KW-0472">Membrane</keyword>
<proteinExistence type="predicted"/>
<name>I1YJU8_METFJ</name>
<organism evidence="2 3">
    <name type="scientific">Methylophaga frappieri (strain ATCC BAA-2434 / DSM 25690 / JAM7)</name>
    <dbReference type="NCBI Taxonomy" id="754477"/>
    <lineage>
        <taxon>Bacteria</taxon>
        <taxon>Pseudomonadati</taxon>
        <taxon>Pseudomonadota</taxon>
        <taxon>Gammaproteobacteria</taxon>
        <taxon>Thiotrichales</taxon>
        <taxon>Piscirickettsiaceae</taxon>
        <taxon>Methylophaga</taxon>
    </lineage>
</organism>
<dbReference type="Proteomes" id="UP000009145">
    <property type="component" value="Chromosome"/>
</dbReference>
<dbReference type="RefSeq" id="WP_014704610.1">
    <property type="nucleotide sequence ID" value="NC_017856.1"/>
</dbReference>
<dbReference type="HOGENOM" id="CLU_1842805_0_0_6"/>
<dbReference type="PATRIC" id="fig|754477.3.peg.2020"/>
<dbReference type="KEGG" id="mec:Q7C_2052"/>
<keyword evidence="1" id="KW-1133">Transmembrane helix</keyword>
<evidence type="ECO:0000313" key="3">
    <source>
        <dbReference type="Proteomes" id="UP000009145"/>
    </source>
</evidence>
<reference evidence="2 3" key="1">
    <citation type="journal article" date="2012" name="J. Bacteriol.">
        <title>Complete genome sequences of Methylophaga sp. strain JAM1 and Methylophaga sp. strain JAM7.</title>
        <authorList>
            <person name="Villeneuve C."/>
            <person name="Martineau C."/>
            <person name="Mauffrey F."/>
            <person name="Villemur R."/>
        </authorList>
    </citation>
    <scope>NUCLEOTIDE SEQUENCE [LARGE SCALE GENOMIC DNA]</scope>
    <source>
        <strain evidence="2 3">JAM7</strain>
    </source>
</reference>
<sequence length="141" mass="15807">MIEKDADTYVMLKAVAEAIDLASRNYNDEIIGIHYYARLSVLSDDELSELIALWHQKRVTCLKEKLASQWMVIQILMLIILAISIAWLSGGMAGMVASFVGIIAAIAMIEDKRVSIAKRNLQDAIKVCEHLQNEFSVRQSP</sequence>
<feature type="transmembrane region" description="Helical" evidence="1">
    <location>
        <begin position="92"/>
        <end position="109"/>
    </location>
</feature>
<dbReference type="STRING" id="754477.Q7C_2052"/>
<protein>
    <submittedName>
        <fullName evidence="2">Uncharacterized protein</fullName>
    </submittedName>
</protein>
<gene>
    <name evidence="2" type="ordered locus">Q7C_2052</name>
</gene>